<evidence type="ECO:0000256" key="12">
    <source>
        <dbReference type="ARBA" id="ARBA00022723"/>
    </source>
</evidence>
<dbReference type="PANTHER" id="PTHR43622">
    <property type="entry name" value="3-DEHYDROQUINATE SYNTHASE"/>
    <property type="match status" value="1"/>
</dbReference>
<dbReference type="SUPFAM" id="SSF56796">
    <property type="entry name" value="Dehydroquinate synthase-like"/>
    <property type="match status" value="1"/>
</dbReference>
<dbReference type="GO" id="GO:0003856">
    <property type="term" value="F:3-dehydroquinate synthase activity"/>
    <property type="evidence" value="ECO:0007669"/>
    <property type="project" value="UniProtKB-UniRule"/>
</dbReference>
<evidence type="ECO:0000313" key="22">
    <source>
        <dbReference type="EMBL" id="EFC06105.1"/>
    </source>
</evidence>
<dbReference type="Proteomes" id="UP000005017">
    <property type="component" value="Unassembled WGS sequence"/>
</dbReference>
<dbReference type="EMBL" id="ADFR01000002">
    <property type="protein sequence ID" value="EFC06105.1"/>
    <property type="molecule type" value="Genomic_DNA"/>
</dbReference>
<proteinExistence type="inferred from homology"/>
<comment type="catalytic activity">
    <reaction evidence="1">
        <text>7-phospho-2-dehydro-3-deoxy-D-arabino-heptonate = 3-dehydroquinate + phosphate</text>
        <dbReference type="Rhea" id="RHEA:21968"/>
        <dbReference type="ChEBI" id="CHEBI:32364"/>
        <dbReference type="ChEBI" id="CHEBI:43474"/>
        <dbReference type="ChEBI" id="CHEBI:58394"/>
        <dbReference type="EC" id="4.2.3.4"/>
    </reaction>
</comment>
<keyword evidence="17 22" id="KW-0456">Lyase</keyword>
<keyword evidence="23" id="KW-1185">Reference proteome</keyword>
<dbReference type="eggNOG" id="COG0337">
    <property type="taxonomic scope" value="Bacteria"/>
</dbReference>
<comment type="cofactor">
    <cofactor evidence="4">
        <name>Zn(2+)</name>
        <dbReference type="ChEBI" id="CHEBI:29105"/>
    </cofactor>
</comment>
<dbReference type="GO" id="GO:0000166">
    <property type="term" value="F:nucleotide binding"/>
    <property type="evidence" value="ECO:0007669"/>
    <property type="project" value="UniProtKB-KW"/>
</dbReference>
<name>D2MM29_9FIRM</name>
<evidence type="ECO:0000256" key="15">
    <source>
        <dbReference type="ARBA" id="ARBA00023027"/>
    </source>
</evidence>
<sequence length="331" mass="37212">MKKIEIQTKSKQYSIYLEAGLLHHLDFYLELYKRYIVISDTGVPKKWKELILSQLPNSNLIEFEQGESHKTMTSYTFLMERLLSLEVTRQDVILALGGGVVGDLAGFVASTYRRGIAYIQIPTTTLAMIDSSIGGKTAINLGGYKNMVGTFYQPEMVLMDPTVLETLSKRQVYNGLVEALKAGLIADDSLVYLLEQDSFPLETVIEKSLLVKKKVIEEDEKETGPRMILNFGHTWGHAYESYAKGELLHGEAVGLGMLKMLEEPLKSRVQCILKKLHCPIVYPVKQEELLRYIHQDKKVNSTGISIVLVKKIGEAVIQTVSLAELERSIDV</sequence>
<keyword evidence="12" id="KW-0479">Metal-binding</keyword>
<dbReference type="PANTHER" id="PTHR43622:SF7">
    <property type="entry name" value="3-DEHYDROQUINATE SYNTHASE, CHLOROPLASTIC"/>
    <property type="match status" value="1"/>
</dbReference>
<comment type="cofactor">
    <cofactor evidence="2">
        <name>NAD(+)</name>
        <dbReference type="ChEBI" id="CHEBI:57540"/>
    </cofactor>
</comment>
<evidence type="ECO:0000256" key="8">
    <source>
        <dbReference type="ARBA" id="ARBA00013031"/>
    </source>
</evidence>
<dbReference type="GO" id="GO:0046872">
    <property type="term" value="F:metal ion binding"/>
    <property type="evidence" value="ECO:0007669"/>
    <property type="project" value="UniProtKB-KW"/>
</dbReference>
<dbReference type="GO" id="GO:0008652">
    <property type="term" value="P:amino acid biosynthetic process"/>
    <property type="evidence" value="ECO:0007669"/>
    <property type="project" value="UniProtKB-KW"/>
</dbReference>
<keyword evidence="10" id="KW-0963">Cytoplasm</keyword>
<evidence type="ECO:0000259" key="20">
    <source>
        <dbReference type="Pfam" id="PF01761"/>
    </source>
</evidence>
<reference evidence="23" key="1">
    <citation type="submission" date="2009-12" db="EMBL/GenBank/DDBJ databases">
        <title>Sequence of Clostridiales genomosp. BVAB3 str. UPII9-5.</title>
        <authorList>
            <person name="Madupu R."/>
            <person name="Durkin A.S."/>
            <person name="Torralba M."/>
            <person name="Methe B."/>
            <person name="Sutton G.G."/>
            <person name="Strausberg R.L."/>
            <person name="Nelson K.E."/>
        </authorList>
    </citation>
    <scope>NUCLEOTIDE SEQUENCE [LARGE SCALE GENOMIC DNA]</scope>
    <source>
        <strain evidence="23">W1219</strain>
    </source>
</reference>
<dbReference type="GO" id="GO:0009423">
    <property type="term" value="P:chorismate biosynthetic process"/>
    <property type="evidence" value="ECO:0007669"/>
    <property type="project" value="UniProtKB-UniRule"/>
</dbReference>
<evidence type="ECO:0000256" key="19">
    <source>
        <dbReference type="NCBIfam" id="TIGR01357"/>
    </source>
</evidence>
<dbReference type="InterPro" id="IPR050071">
    <property type="entry name" value="Dehydroquinate_synthase"/>
</dbReference>
<evidence type="ECO:0000256" key="9">
    <source>
        <dbReference type="ARBA" id="ARBA00017684"/>
    </source>
</evidence>
<evidence type="ECO:0000256" key="14">
    <source>
        <dbReference type="ARBA" id="ARBA00022833"/>
    </source>
</evidence>
<dbReference type="AlphaFoldDB" id="D2MM29"/>
<comment type="pathway">
    <text evidence="6">Metabolic intermediate biosynthesis; chorismate biosynthesis; chorismate from D-erythrose 4-phosphate and phosphoenolpyruvate: step 2/7.</text>
</comment>
<evidence type="ECO:0000256" key="4">
    <source>
        <dbReference type="ARBA" id="ARBA00001947"/>
    </source>
</evidence>
<organism evidence="22 23">
    <name type="scientific">Bulleidia extructa W1219</name>
    <dbReference type="NCBI Taxonomy" id="679192"/>
    <lineage>
        <taxon>Bacteria</taxon>
        <taxon>Bacillati</taxon>
        <taxon>Bacillota</taxon>
        <taxon>Erysipelotrichia</taxon>
        <taxon>Erysipelotrichales</taxon>
        <taxon>Erysipelotrichaceae</taxon>
        <taxon>Bulleidia</taxon>
    </lineage>
</organism>
<dbReference type="CDD" id="cd08195">
    <property type="entry name" value="DHQS"/>
    <property type="match status" value="1"/>
</dbReference>
<protein>
    <recommendedName>
        <fullName evidence="9 19">3-dehydroquinate synthase</fullName>
        <ecNumber evidence="8 19">4.2.3.4</ecNumber>
    </recommendedName>
</protein>
<dbReference type="Pfam" id="PF01761">
    <property type="entry name" value="DHQ_synthase"/>
    <property type="match status" value="1"/>
</dbReference>
<dbReference type="STRING" id="679192.HMPREF9013_0800"/>
<keyword evidence="15" id="KW-0520">NAD</keyword>
<comment type="caution">
    <text evidence="22">The sequence shown here is derived from an EMBL/GenBank/DDBJ whole genome shotgun (WGS) entry which is preliminary data.</text>
</comment>
<evidence type="ECO:0000313" key="23">
    <source>
        <dbReference type="Proteomes" id="UP000005017"/>
    </source>
</evidence>
<evidence type="ECO:0000259" key="21">
    <source>
        <dbReference type="Pfam" id="PF24621"/>
    </source>
</evidence>
<evidence type="ECO:0000256" key="3">
    <source>
        <dbReference type="ARBA" id="ARBA00001941"/>
    </source>
</evidence>
<dbReference type="InterPro" id="IPR030960">
    <property type="entry name" value="DHQS/DOIS_N"/>
</dbReference>
<keyword evidence="18" id="KW-0170">Cobalt</keyword>
<dbReference type="OrthoDB" id="9806583at2"/>
<comment type="similarity">
    <text evidence="7">Belongs to the sugar phosphate cyclases superfamily. Dehydroquinate synthase family.</text>
</comment>
<dbReference type="Gene3D" id="1.20.1090.10">
    <property type="entry name" value="Dehydroquinate synthase-like - alpha domain"/>
    <property type="match status" value="1"/>
</dbReference>
<evidence type="ECO:0000256" key="18">
    <source>
        <dbReference type="ARBA" id="ARBA00023285"/>
    </source>
</evidence>
<keyword evidence="13" id="KW-0547">Nucleotide-binding</keyword>
<gene>
    <name evidence="22" type="primary">aroB</name>
    <name evidence="22" type="ORF">HMPREF9013_0800</name>
</gene>
<evidence type="ECO:0000256" key="6">
    <source>
        <dbReference type="ARBA" id="ARBA00004661"/>
    </source>
</evidence>
<dbReference type="FunFam" id="3.40.50.1970:FF:000007">
    <property type="entry name" value="Pentafunctional AROM polypeptide"/>
    <property type="match status" value="1"/>
</dbReference>
<dbReference type="InterPro" id="IPR030963">
    <property type="entry name" value="DHQ_synth_fam"/>
</dbReference>
<keyword evidence="14" id="KW-0862">Zinc</keyword>
<dbReference type="NCBIfam" id="TIGR01357">
    <property type="entry name" value="aroB"/>
    <property type="match status" value="1"/>
</dbReference>
<dbReference type="InterPro" id="IPR016037">
    <property type="entry name" value="DHQ_synth_AroB"/>
</dbReference>
<feature type="domain" description="3-dehydroquinate synthase N-terminal" evidence="20">
    <location>
        <begin position="62"/>
        <end position="172"/>
    </location>
</feature>
<evidence type="ECO:0000256" key="7">
    <source>
        <dbReference type="ARBA" id="ARBA00005412"/>
    </source>
</evidence>
<evidence type="ECO:0000256" key="1">
    <source>
        <dbReference type="ARBA" id="ARBA00001393"/>
    </source>
</evidence>
<dbReference type="GO" id="GO:0009073">
    <property type="term" value="P:aromatic amino acid family biosynthetic process"/>
    <property type="evidence" value="ECO:0007669"/>
    <property type="project" value="UniProtKB-KW"/>
</dbReference>
<evidence type="ECO:0000256" key="2">
    <source>
        <dbReference type="ARBA" id="ARBA00001911"/>
    </source>
</evidence>
<dbReference type="EC" id="4.2.3.4" evidence="8 19"/>
<evidence type="ECO:0000256" key="16">
    <source>
        <dbReference type="ARBA" id="ARBA00023141"/>
    </source>
</evidence>
<feature type="domain" description="3-dehydroquinate synthase C-terminal" evidence="21">
    <location>
        <begin position="175"/>
        <end position="299"/>
    </location>
</feature>
<evidence type="ECO:0000256" key="5">
    <source>
        <dbReference type="ARBA" id="ARBA00004496"/>
    </source>
</evidence>
<dbReference type="InterPro" id="IPR056179">
    <property type="entry name" value="DHQS_C"/>
</dbReference>
<evidence type="ECO:0000256" key="11">
    <source>
        <dbReference type="ARBA" id="ARBA00022605"/>
    </source>
</evidence>
<dbReference type="RefSeq" id="WP_006626450.1">
    <property type="nucleotide sequence ID" value="NZ_ADFR01000002.1"/>
</dbReference>
<comment type="cofactor">
    <cofactor evidence="3">
        <name>Co(2+)</name>
        <dbReference type="ChEBI" id="CHEBI:48828"/>
    </cofactor>
</comment>
<keyword evidence="11" id="KW-0028">Amino-acid biosynthesis</keyword>
<dbReference type="Gene3D" id="3.40.50.1970">
    <property type="match status" value="1"/>
</dbReference>
<dbReference type="PIRSF" id="PIRSF001455">
    <property type="entry name" value="DHQ_synth"/>
    <property type="match status" value="1"/>
</dbReference>
<keyword evidence="16" id="KW-0057">Aromatic amino acid biosynthesis</keyword>
<evidence type="ECO:0000256" key="17">
    <source>
        <dbReference type="ARBA" id="ARBA00023239"/>
    </source>
</evidence>
<accession>D2MM29</accession>
<comment type="subcellular location">
    <subcellularLocation>
        <location evidence="5">Cytoplasm</location>
    </subcellularLocation>
</comment>
<dbReference type="Pfam" id="PF24621">
    <property type="entry name" value="DHQS_C"/>
    <property type="match status" value="1"/>
</dbReference>
<dbReference type="GO" id="GO:0005737">
    <property type="term" value="C:cytoplasm"/>
    <property type="evidence" value="ECO:0007669"/>
    <property type="project" value="UniProtKB-SubCell"/>
</dbReference>
<evidence type="ECO:0000256" key="13">
    <source>
        <dbReference type="ARBA" id="ARBA00022741"/>
    </source>
</evidence>
<evidence type="ECO:0000256" key="10">
    <source>
        <dbReference type="ARBA" id="ARBA00022490"/>
    </source>
</evidence>